<keyword evidence="1" id="KW-0472">Membrane</keyword>
<accession>A0AAV5IB11</accession>
<protein>
    <submittedName>
        <fullName evidence="2">Uncharacterized protein</fullName>
    </submittedName>
</protein>
<proteinExistence type="predicted"/>
<evidence type="ECO:0000313" key="2">
    <source>
        <dbReference type="EMBL" id="GKU94836.1"/>
    </source>
</evidence>
<keyword evidence="3" id="KW-1185">Reference proteome</keyword>
<comment type="caution">
    <text evidence="2">The sequence shown here is derived from an EMBL/GenBank/DDBJ whole genome shotgun (WGS) entry which is preliminary data.</text>
</comment>
<name>A0AAV5IB11_9ROSI</name>
<organism evidence="2 3">
    <name type="scientific">Rubroshorea leprosula</name>
    <dbReference type="NCBI Taxonomy" id="152421"/>
    <lineage>
        <taxon>Eukaryota</taxon>
        <taxon>Viridiplantae</taxon>
        <taxon>Streptophyta</taxon>
        <taxon>Embryophyta</taxon>
        <taxon>Tracheophyta</taxon>
        <taxon>Spermatophyta</taxon>
        <taxon>Magnoliopsida</taxon>
        <taxon>eudicotyledons</taxon>
        <taxon>Gunneridae</taxon>
        <taxon>Pentapetalae</taxon>
        <taxon>rosids</taxon>
        <taxon>malvids</taxon>
        <taxon>Malvales</taxon>
        <taxon>Dipterocarpaceae</taxon>
        <taxon>Rubroshorea</taxon>
    </lineage>
</organism>
<evidence type="ECO:0000313" key="3">
    <source>
        <dbReference type="Proteomes" id="UP001054252"/>
    </source>
</evidence>
<sequence>MCMACGNTGGCYQWAHLLNFTSEGNSSLIGLAIFPSGSASYISCNTAMLPDTFGNCQLVQWKAEPSVKHYVSCFSMSMTCWQQHYLVVVLAFIMAMVLGLSAARLWFIWRHRQPSLNSYKPVGAVPEQELQPL</sequence>
<keyword evidence="1" id="KW-1133">Transmembrane helix</keyword>
<dbReference type="EMBL" id="BPVZ01000008">
    <property type="protein sequence ID" value="GKU94836.1"/>
    <property type="molecule type" value="Genomic_DNA"/>
</dbReference>
<evidence type="ECO:0000256" key="1">
    <source>
        <dbReference type="SAM" id="Phobius"/>
    </source>
</evidence>
<gene>
    <name evidence="2" type="ORF">SLEP1_g8271</name>
</gene>
<dbReference type="Proteomes" id="UP001054252">
    <property type="component" value="Unassembled WGS sequence"/>
</dbReference>
<dbReference type="AlphaFoldDB" id="A0AAV5IB11"/>
<feature type="transmembrane region" description="Helical" evidence="1">
    <location>
        <begin position="85"/>
        <end position="107"/>
    </location>
</feature>
<reference evidence="2 3" key="1">
    <citation type="journal article" date="2021" name="Commun. Biol.">
        <title>The genome of Shorea leprosula (Dipterocarpaceae) highlights the ecological relevance of drought in aseasonal tropical rainforests.</title>
        <authorList>
            <person name="Ng K.K.S."/>
            <person name="Kobayashi M.J."/>
            <person name="Fawcett J.A."/>
            <person name="Hatakeyama M."/>
            <person name="Paape T."/>
            <person name="Ng C.H."/>
            <person name="Ang C.C."/>
            <person name="Tnah L.H."/>
            <person name="Lee C.T."/>
            <person name="Nishiyama T."/>
            <person name="Sese J."/>
            <person name="O'Brien M.J."/>
            <person name="Copetti D."/>
            <person name="Mohd Noor M.I."/>
            <person name="Ong R.C."/>
            <person name="Putra M."/>
            <person name="Sireger I.Z."/>
            <person name="Indrioko S."/>
            <person name="Kosugi Y."/>
            <person name="Izuno A."/>
            <person name="Isagi Y."/>
            <person name="Lee S.L."/>
            <person name="Shimizu K.K."/>
        </authorList>
    </citation>
    <scope>NUCLEOTIDE SEQUENCE [LARGE SCALE GENOMIC DNA]</scope>
    <source>
        <strain evidence="2">214</strain>
    </source>
</reference>
<keyword evidence="1" id="KW-0812">Transmembrane</keyword>